<keyword evidence="4" id="KW-0540">Nuclease</keyword>
<evidence type="ECO:0000256" key="9">
    <source>
        <dbReference type="ARBA" id="ARBA00023180"/>
    </source>
</evidence>
<protein>
    <recommendedName>
        <fullName evidence="3">Aspergillus nuclease S1</fullName>
        <ecNumber evidence="3">3.1.30.1</ecNumber>
    </recommendedName>
</protein>
<evidence type="ECO:0000256" key="10">
    <source>
        <dbReference type="SAM" id="SignalP"/>
    </source>
</evidence>
<feature type="chain" id="PRO_5045983848" description="Aspergillus nuclease S1" evidence="10">
    <location>
        <begin position="28"/>
        <end position="91"/>
    </location>
</feature>
<dbReference type="PANTHER" id="PTHR33146">
    <property type="entry name" value="ENDONUCLEASE 4"/>
    <property type="match status" value="1"/>
</dbReference>
<comment type="catalytic activity">
    <reaction evidence="1">
        <text>Endonucleolytic cleavage to 5'-phosphomononucleotide and 5'-phosphooligonucleotide end-products.</text>
        <dbReference type="EC" id="3.1.30.1"/>
    </reaction>
</comment>
<accession>A0ABM3R4Q2</accession>
<keyword evidence="6" id="KW-0255">Endonuclease</keyword>
<evidence type="ECO:0000256" key="7">
    <source>
        <dbReference type="ARBA" id="ARBA00022801"/>
    </source>
</evidence>
<keyword evidence="7" id="KW-0378">Hydrolase</keyword>
<dbReference type="EC" id="3.1.30.1" evidence="3"/>
<sequence length="91" mass="10606">MDSLKLNWIAATLTFLHLFPSTLICWGQHGHYSTCKIAEVWDTSIIDSGLDRFYDSNLTTMIEAILRNITDDWSYEINFWERCPHIVCPIP</sequence>
<dbReference type="InterPro" id="IPR003154">
    <property type="entry name" value="S1/P1nuclease"/>
</dbReference>
<dbReference type="Gene3D" id="1.10.575.10">
    <property type="entry name" value="P1 Nuclease"/>
    <property type="match status" value="1"/>
</dbReference>
<reference evidence="11" key="1">
    <citation type="journal article" date="2021" name="Nat. Commun.">
        <title>Genomic analyses provide insights into spinach domestication and the genetic basis of agronomic traits.</title>
        <authorList>
            <person name="Cai X."/>
            <person name="Sun X."/>
            <person name="Xu C."/>
            <person name="Sun H."/>
            <person name="Wang X."/>
            <person name="Ge C."/>
            <person name="Zhang Z."/>
            <person name="Wang Q."/>
            <person name="Fei Z."/>
            <person name="Jiao C."/>
            <person name="Wang Q."/>
        </authorList>
    </citation>
    <scope>NUCLEOTIDE SEQUENCE [LARGE SCALE GENOMIC DNA]</scope>
    <source>
        <strain evidence="11">cv. Varoflay</strain>
    </source>
</reference>
<evidence type="ECO:0000256" key="5">
    <source>
        <dbReference type="ARBA" id="ARBA00022723"/>
    </source>
</evidence>
<dbReference type="PANTHER" id="PTHR33146:SF26">
    <property type="entry name" value="ENDONUCLEASE 4"/>
    <property type="match status" value="1"/>
</dbReference>
<dbReference type="GeneID" id="130465760"/>
<keyword evidence="11" id="KW-1185">Reference proteome</keyword>
<organism evidence="11 12">
    <name type="scientific">Spinacia oleracea</name>
    <name type="common">Spinach</name>
    <dbReference type="NCBI Taxonomy" id="3562"/>
    <lineage>
        <taxon>Eukaryota</taxon>
        <taxon>Viridiplantae</taxon>
        <taxon>Streptophyta</taxon>
        <taxon>Embryophyta</taxon>
        <taxon>Tracheophyta</taxon>
        <taxon>Spermatophyta</taxon>
        <taxon>Magnoliopsida</taxon>
        <taxon>eudicotyledons</taxon>
        <taxon>Gunneridae</taxon>
        <taxon>Pentapetalae</taxon>
        <taxon>Caryophyllales</taxon>
        <taxon>Chenopodiaceae</taxon>
        <taxon>Chenopodioideae</taxon>
        <taxon>Anserineae</taxon>
        <taxon>Spinacia</taxon>
    </lineage>
</organism>
<evidence type="ECO:0000313" key="11">
    <source>
        <dbReference type="Proteomes" id="UP000813463"/>
    </source>
</evidence>
<keyword evidence="10" id="KW-0732">Signal</keyword>
<proteinExistence type="inferred from homology"/>
<evidence type="ECO:0000256" key="1">
    <source>
        <dbReference type="ARBA" id="ARBA00000245"/>
    </source>
</evidence>
<comment type="similarity">
    <text evidence="2">Belongs to the nuclease type I family.</text>
</comment>
<gene>
    <name evidence="12" type="primary">LOC130465760</name>
</gene>
<evidence type="ECO:0000256" key="8">
    <source>
        <dbReference type="ARBA" id="ARBA00023157"/>
    </source>
</evidence>
<evidence type="ECO:0000256" key="6">
    <source>
        <dbReference type="ARBA" id="ARBA00022759"/>
    </source>
</evidence>
<evidence type="ECO:0000256" key="3">
    <source>
        <dbReference type="ARBA" id="ARBA00012562"/>
    </source>
</evidence>
<keyword evidence="5" id="KW-0479">Metal-binding</keyword>
<keyword evidence="9" id="KW-0325">Glycoprotein</keyword>
<evidence type="ECO:0000256" key="2">
    <source>
        <dbReference type="ARBA" id="ARBA00009547"/>
    </source>
</evidence>
<dbReference type="Proteomes" id="UP000813463">
    <property type="component" value="Chromosome 1"/>
</dbReference>
<name>A0ABM3R4Q2_SPIOL</name>
<reference evidence="12" key="2">
    <citation type="submission" date="2025-08" db="UniProtKB">
        <authorList>
            <consortium name="RefSeq"/>
        </authorList>
    </citation>
    <scope>IDENTIFICATION</scope>
    <source>
        <tissue evidence="12">Leaf</tissue>
    </source>
</reference>
<evidence type="ECO:0000256" key="4">
    <source>
        <dbReference type="ARBA" id="ARBA00022722"/>
    </source>
</evidence>
<dbReference type="InterPro" id="IPR008947">
    <property type="entry name" value="PLipase_C/P1_nuclease_dom_sf"/>
</dbReference>
<keyword evidence="8" id="KW-1015">Disulfide bond</keyword>
<feature type="signal peptide" evidence="10">
    <location>
        <begin position="1"/>
        <end position="27"/>
    </location>
</feature>
<evidence type="ECO:0000313" key="12">
    <source>
        <dbReference type="RefSeq" id="XP_056690592.1"/>
    </source>
</evidence>
<dbReference type="RefSeq" id="XP_056690592.1">
    <property type="nucleotide sequence ID" value="XM_056834614.1"/>
</dbReference>